<proteinExistence type="predicted"/>
<feature type="transmembrane region" description="Helical" evidence="1">
    <location>
        <begin position="42"/>
        <end position="62"/>
    </location>
</feature>
<feature type="transmembrane region" description="Helical" evidence="1">
    <location>
        <begin position="18"/>
        <end position="36"/>
    </location>
</feature>
<keyword evidence="1" id="KW-0812">Transmembrane</keyword>
<evidence type="ECO:0000313" key="3">
    <source>
        <dbReference type="Proteomes" id="UP001225378"/>
    </source>
</evidence>
<dbReference type="EMBL" id="CP157743">
    <property type="protein sequence ID" value="XBS21918.1"/>
    <property type="molecule type" value="Genomic_DNA"/>
</dbReference>
<accession>A0AAU7NY81</accession>
<evidence type="ECO:0000256" key="1">
    <source>
        <dbReference type="SAM" id="Phobius"/>
    </source>
</evidence>
<feature type="transmembrane region" description="Helical" evidence="1">
    <location>
        <begin position="105"/>
        <end position="121"/>
    </location>
</feature>
<keyword evidence="3" id="KW-1185">Reference proteome</keyword>
<dbReference type="RefSeq" id="WP_305909095.1">
    <property type="nucleotide sequence ID" value="NZ_CP157743.1"/>
</dbReference>
<keyword evidence="1" id="KW-0472">Membrane</keyword>
<reference evidence="2 3" key="1">
    <citation type="journal article" date="2024" name="Microbiology">
        <title>Methylomarinum rosea sp. nov., a novel halophilic methanotrophic bacterium from the hypersaline Lake Elton.</title>
        <authorList>
            <person name="Suleimanov R.Z."/>
            <person name="Oshkin I.Y."/>
            <person name="Danilova O.V."/>
            <person name="Suzina N.E."/>
            <person name="Dedysh S.N."/>
        </authorList>
    </citation>
    <scope>NUCLEOTIDE SEQUENCE [LARGE SCALE GENOMIC DNA]</scope>
    <source>
        <strain evidence="2 3">Ch1-1</strain>
    </source>
</reference>
<sequence>MAENEFISEKRKFQIEEAILILLLLLSVVGIGITDYSSHDGFTYWLFMVMIFGLFAILIAWLQSKKHDMLDFTKILKEQFMHWTASLLVVGGAFLLQKSEQLNETNASLVILLILSLAAILDGIRIGWRFSFVGLFLGISAIVMAYFDNFMWLEVFIAIAIVAITILWEIWITKRAKNEEY</sequence>
<feature type="transmembrane region" description="Helical" evidence="1">
    <location>
        <begin position="83"/>
        <end position="99"/>
    </location>
</feature>
<evidence type="ECO:0000313" key="2">
    <source>
        <dbReference type="EMBL" id="XBS21918.1"/>
    </source>
</evidence>
<dbReference type="Proteomes" id="UP001225378">
    <property type="component" value="Chromosome"/>
</dbReference>
<keyword evidence="1" id="KW-1133">Transmembrane helix</keyword>
<feature type="transmembrane region" description="Helical" evidence="1">
    <location>
        <begin position="153"/>
        <end position="172"/>
    </location>
</feature>
<gene>
    <name evidence="2" type="ORF">Q9L42_007280</name>
</gene>
<name>A0AAU7NY81_9GAMM</name>
<dbReference type="KEGG" id="mech:Q9L42_007280"/>
<organism evidence="2 3">
    <name type="scientific">Methylomarinum roseum</name>
    <dbReference type="NCBI Taxonomy" id="3067653"/>
    <lineage>
        <taxon>Bacteria</taxon>
        <taxon>Pseudomonadati</taxon>
        <taxon>Pseudomonadota</taxon>
        <taxon>Gammaproteobacteria</taxon>
        <taxon>Methylococcales</taxon>
        <taxon>Methylococcaceae</taxon>
        <taxon>Methylomarinum</taxon>
    </lineage>
</organism>
<protein>
    <submittedName>
        <fullName evidence="2">Uncharacterized protein</fullName>
    </submittedName>
</protein>
<dbReference type="AlphaFoldDB" id="A0AAU7NY81"/>